<dbReference type="Gene3D" id="3.40.630.40">
    <property type="entry name" value="Zn-dependent exopeptidases"/>
    <property type="match status" value="1"/>
</dbReference>
<dbReference type="RefSeq" id="WP_182501228.1">
    <property type="nucleotide sequence ID" value="NZ_JACJHX010000001.1"/>
</dbReference>
<dbReference type="InterPro" id="IPR050695">
    <property type="entry name" value="N-acetylmuramoyl_amidase_3"/>
</dbReference>
<name>A0ABR6CIE0_9BACI</name>
<feature type="domain" description="MurNAc-LAA" evidence="2">
    <location>
        <begin position="65"/>
        <end position="177"/>
    </location>
</feature>
<dbReference type="SUPFAM" id="SSF53187">
    <property type="entry name" value="Zn-dependent exopeptidases"/>
    <property type="match status" value="1"/>
</dbReference>
<dbReference type="Pfam" id="PF01520">
    <property type="entry name" value="Amidase_3"/>
    <property type="match status" value="1"/>
</dbReference>
<dbReference type="GO" id="GO:0008745">
    <property type="term" value="F:N-acetylmuramoyl-L-alanine amidase activity"/>
    <property type="evidence" value="ECO:0007669"/>
    <property type="project" value="UniProtKB-EC"/>
</dbReference>
<evidence type="ECO:0000256" key="1">
    <source>
        <dbReference type="ARBA" id="ARBA00022801"/>
    </source>
</evidence>
<protein>
    <submittedName>
        <fullName evidence="3">N-acetylmuramoyl-L-alanine amidase</fullName>
        <ecNumber evidence="3">3.5.1.28</ecNumber>
    </submittedName>
</protein>
<dbReference type="InterPro" id="IPR002508">
    <property type="entry name" value="MurNAc-LAA_cat"/>
</dbReference>
<dbReference type="CDD" id="cd02696">
    <property type="entry name" value="MurNAc-LAA"/>
    <property type="match status" value="1"/>
</dbReference>
<keyword evidence="4" id="KW-1185">Reference proteome</keyword>
<keyword evidence="1 3" id="KW-0378">Hydrolase</keyword>
<evidence type="ECO:0000313" key="4">
    <source>
        <dbReference type="Proteomes" id="UP000626697"/>
    </source>
</evidence>
<dbReference type="PANTHER" id="PTHR30404">
    <property type="entry name" value="N-ACETYLMURAMOYL-L-ALANINE AMIDASE"/>
    <property type="match status" value="1"/>
</dbReference>
<reference evidence="3 4" key="1">
    <citation type="submission" date="2020-08" db="EMBL/GenBank/DDBJ databases">
        <title>Genomic Encyclopedia of Type Strains, Phase IV (KMG-IV): sequencing the most valuable type-strain genomes for metagenomic binning, comparative biology and taxonomic classification.</title>
        <authorList>
            <person name="Goeker M."/>
        </authorList>
    </citation>
    <scope>NUCLEOTIDE SEQUENCE [LARGE SCALE GENOMIC DNA]</scope>
    <source>
        <strain evidence="3 4">DSM 105481</strain>
    </source>
</reference>
<dbReference type="EMBL" id="JACJHX010000001">
    <property type="protein sequence ID" value="MBA9024752.1"/>
    <property type="molecule type" value="Genomic_DNA"/>
</dbReference>
<evidence type="ECO:0000313" key="3">
    <source>
        <dbReference type="EMBL" id="MBA9024752.1"/>
    </source>
</evidence>
<accession>A0ABR6CIE0</accession>
<evidence type="ECO:0000259" key="2">
    <source>
        <dbReference type="SMART" id="SM00646"/>
    </source>
</evidence>
<dbReference type="EC" id="3.5.1.28" evidence="3"/>
<dbReference type="Proteomes" id="UP000626697">
    <property type="component" value="Unassembled WGS sequence"/>
</dbReference>
<dbReference type="PANTHER" id="PTHR30404:SF0">
    <property type="entry name" value="N-ACETYLMURAMOYL-L-ALANINE AMIDASE AMIC"/>
    <property type="match status" value="1"/>
</dbReference>
<comment type="caution">
    <text evidence="3">The sequence shown here is derived from an EMBL/GenBank/DDBJ whole genome shotgun (WGS) entry which is preliminary data.</text>
</comment>
<sequence>MKKKVKIDPGHGGKDGGAVGNGLLEKNLTLEISKEMKKYLDENYTGHETTLTRTTDVFIELSERANIANRAVADVFISNHVNAGGGTGYESYIYTKPSAGSVKLQSLVNSEALAAAKKYGLGPHNDDSKRDNLAVVRQTNMPAILTEIAYIDAKDAELLKNINFIKDMAAAYARGVANYLSLPVKIVAAIKEEPKVSGNKPNWADWQWQEASSIYKKAREKGILSSDQWEKKASAKDLTFDEIDYLNLVLNGRTL</sequence>
<dbReference type="SMART" id="SM00646">
    <property type="entry name" value="Ami_3"/>
    <property type="match status" value="1"/>
</dbReference>
<proteinExistence type="predicted"/>
<gene>
    <name evidence="3" type="ORF">HNP81_000034</name>
</gene>
<organism evidence="3 4">
    <name type="scientific">Peribacillus huizhouensis</name>
    <dbReference type="NCBI Taxonomy" id="1501239"/>
    <lineage>
        <taxon>Bacteria</taxon>
        <taxon>Bacillati</taxon>
        <taxon>Bacillota</taxon>
        <taxon>Bacilli</taxon>
        <taxon>Bacillales</taxon>
        <taxon>Bacillaceae</taxon>
        <taxon>Peribacillus</taxon>
    </lineage>
</organism>